<evidence type="ECO:0000313" key="3">
    <source>
        <dbReference type="Proteomes" id="UP000054776"/>
    </source>
</evidence>
<protein>
    <submittedName>
        <fullName evidence="2">Uncharacterized protein</fullName>
    </submittedName>
</protein>
<feature type="transmembrane region" description="Helical" evidence="1">
    <location>
        <begin position="48"/>
        <end position="67"/>
    </location>
</feature>
<dbReference type="OrthoDB" id="10459522at2759"/>
<comment type="caution">
    <text evidence="2">The sequence shown here is derived from an EMBL/GenBank/DDBJ whole genome shotgun (WGS) entry which is preliminary data.</text>
</comment>
<dbReference type="Proteomes" id="UP000054776">
    <property type="component" value="Unassembled WGS sequence"/>
</dbReference>
<reference evidence="2 3" key="1">
    <citation type="submission" date="2015-01" db="EMBL/GenBank/DDBJ databases">
        <title>Evolution of Trichinella species and genotypes.</title>
        <authorList>
            <person name="Korhonen P.K."/>
            <person name="Edoardo P."/>
            <person name="Giuseppe L.R."/>
            <person name="Gasser R.B."/>
        </authorList>
    </citation>
    <scope>NUCLEOTIDE SEQUENCE [LARGE SCALE GENOMIC DNA]</scope>
    <source>
        <strain evidence="2">ISS3</strain>
    </source>
</reference>
<dbReference type="EMBL" id="JYDH01000009">
    <property type="protein sequence ID" value="KRY41256.1"/>
    <property type="molecule type" value="Genomic_DNA"/>
</dbReference>
<keyword evidence="3" id="KW-1185">Reference proteome</keyword>
<keyword evidence="1" id="KW-1133">Transmembrane helix</keyword>
<dbReference type="AlphaFoldDB" id="A0A0V1BWE5"/>
<dbReference type="InParanoid" id="A0A0V1BWE5"/>
<organism evidence="2 3">
    <name type="scientific">Trichinella spiralis</name>
    <name type="common">Trichina worm</name>
    <dbReference type="NCBI Taxonomy" id="6334"/>
    <lineage>
        <taxon>Eukaryota</taxon>
        <taxon>Metazoa</taxon>
        <taxon>Ecdysozoa</taxon>
        <taxon>Nematoda</taxon>
        <taxon>Enoplea</taxon>
        <taxon>Dorylaimia</taxon>
        <taxon>Trichinellida</taxon>
        <taxon>Trichinellidae</taxon>
        <taxon>Trichinella</taxon>
    </lineage>
</organism>
<evidence type="ECO:0000313" key="2">
    <source>
        <dbReference type="EMBL" id="KRY41256.1"/>
    </source>
</evidence>
<keyword evidence="1" id="KW-0472">Membrane</keyword>
<proteinExistence type="predicted"/>
<sequence>MTICALLTASSVVGQFLFVSPLLGVSGQSGMETVDESYQIFKVSASGWSLALIAFAILAQAVAAFEVNVKSCKPCAYSAPSASTFGILYPMSLNLMTELNKDDNNDDPTIRQHHLCVRYQRGETAQLRTWNKIEHRLSASTSGVHDHFIFWIHSFDQISSHFINPMNNKQFERAKFYTNKFKKSNCCPFYIANSCYHCGVMRTH</sequence>
<gene>
    <name evidence="2" type="ORF">T01_6391</name>
</gene>
<keyword evidence="1" id="KW-0812">Transmembrane</keyword>
<accession>A0A0V1BWE5</accession>
<evidence type="ECO:0000256" key="1">
    <source>
        <dbReference type="SAM" id="Phobius"/>
    </source>
</evidence>
<name>A0A0V1BWE5_TRISP</name>